<comment type="function">
    <text evidence="9">Involved in targeting and insertion of nascent membrane proteins into the cytoplasmic membrane. Acts as a receptor for the complex formed by the signal recognition particle (SRP) and the ribosome-nascent chain (RNC).</text>
</comment>
<evidence type="ECO:0000256" key="3">
    <source>
        <dbReference type="ARBA" id="ARBA00022741"/>
    </source>
</evidence>
<dbReference type="GO" id="GO:0005737">
    <property type="term" value="C:cytoplasm"/>
    <property type="evidence" value="ECO:0007669"/>
    <property type="project" value="UniProtKB-SubCell"/>
</dbReference>
<feature type="binding site" evidence="9">
    <location>
        <begin position="180"/>
        <end position="184"/>
    </location>
    <ligand>
        <name>GTP</name>
        <dbReference type="ChEBI" id="CHEBI:37565"/>
    </ligand>
</feature>
<keyword evidence="6 9" id="KW-0472">Membrane</keyword>
<evidence type="ECO:0000256" key="1">
    <source>
        <dbReference type="ARBA" id="ARBA00022475"/>
    </source>
</evidence>
<comment type="similarity">
    <text evidence="9">Belongs to the GTP-binding SRP family. FtsY subfamily.</text>
</comment>
<dbReference type="GO" id="GO:0003924">
    <property type="term" value="F:GTPase activity"/>
    <property type="evidence" value="ECO:0007669"/>
    <property type="project" value="UniProtKB-UniRule"/>
</dbReference>
<feature type="domain" description="Signal recognition particle SRP54 helical bundle" evidence="12">
    <location>
        <begin position="1"/>
        <end position="78"/>
    </location>
</feature>
<keyword evidence="4 9" id="KW-0378">Hydrolase</keyword>
<dbReference type="InterPro" id="IPR042101">
    <property type="entry name" value="SRP54_N_sf"/>
</dbReference>
<organism evidence="13 14">
    <name type="scientific">Candidatus Fervidibacter japonicus</name>
    <dbReference type="NCBI Taxonomy" id="2035412"/>
    <lineage>
        <taxon>Bacteria</taxon>
        <taxon>Candidatus Fervidibacterota</taxon>
        <taxon>Candidatus Fervidibacter</taxon>
    </lineage>
</organism>
<evidence type="ECO:0000259" key="11">
    <source>
        <dbReference type="SMART" id="SM00962"/>
    </source>
</evidence>
<evidence type="ECO:0000256" key="8">
    <source>
        <dbReference type="ARBA" id="ARBA00048027"/>
    </source>
</evidence>
<dbReference type="SMART" id="SM00963">
    <property type="entry name" value="SRP54_N"/>
    <property type="match status" value="1"/>
</dbReference>
<dbReference type="PANTHER" id="PTHR43134">
    <property type="entry name" value="SIGNAL RECOGNITION PARTICLE RECEPTOR SUBUNIT ALPHA"/>
    <property type="match status" value="1"/>
</dbReference>
<dbReference type="PANTHER" id="PTHR43134:SF1">
    <property type="entry name" value="SIGNAL RECOGNITION PARTICLE RECEPTOR SUBUNIT ALPHA"/>
    <property type="match status" value="1"/>
</dbReference>
<keyword evidence="5 9" id="KW-0342">GTP-binding</keyword>
<evidence type="ECO:0000259" key="10">
    <source>
        <dbReference type="SMART" id="SM00382"/>
    </source>
</evidence>
<dbReference type="NCBIfam" id="TIGR00064">
    <property type="entry name" value="ftsY"/>
    <property type="match status" value="1"/>
</dbReference>
<dbReference type="InterPro" id="IPR027417">
    <property type="entry name" value="P-loop_NTPase"/>
</dbReference>
<proteinExistence type="inferred from homology"/>
<evidence type="ECO:0000256" key="7">
    <source>
        <dbReference type="ARBA" id="ARBA00023170"/>
    </source>
</evidence>
<evidence type="ECO:0000256" key="5">
    <source>
        <dbReference type="ARBA" id="ARBA00023134"/>
    </source>
</evidence>
<reference evidence="14" key="1">
    <citation type="submission" date="2017-09" db="EMBL/GenBank/DDBJ databases">
        <title>Metaegenomics of thermophilic ammonia-oxidizing enrichment culture.</title>
        <authorList>
            <person name="Kato S."/>
            <person name="Suzuki K."/>
        </authorList>
    </citation>
    <scope>NUCLEOTIDE SEQUENCE [LARGE SCALE GENOMIC DNA]</scope>
</reference>
<evidence type="ECO:0000256" key="4">
    <source>
        <dbReference type="ARBA" id="ARBA00022801"/>
    </source>
</evidence>
<comment type="subunit">
    <text evidence="9">Part of the signal recognition particle protein translocation system, which is composed of SRP and FtsY.</text>
</comment>
<feature type="binding site" evidence="9">
    <location>
        <begin position="98"/>
        <end position="105"/>
    </location>
    <ligand>
        <name>GTP</name>
        <dbReference type="ChEBI" id="CHEBI:37565"/>
    </ligand>
</feature>
<evidence type="ECO:0000256" key="9">
    <source>
        <dbReference type="HAMAP-Rule" id="MF_00920"/>
    </source>
</evidence>
<sequence length="301" mass="32680">MRFLRALVQRFTQIFQRPQREVDDAFLDELEEALILADVGVATTEKLMAPIRDGVRRNALRTAAEVQEALVNAIVALLGDDHTLRFAPAPPTVWLFVGINGTGKTTTVAKFARWAQRQGRKPLLVAADTFRAAAIDQLKVWGDRLRVPVIAHQMGADPAAVAFDGVQAAKARGHDLVLIDTAGRMHTKFNLLEEMRKIFRSVTKVLEREPDEVLLVLDGTAGQNAIAQAERFRQAVPVTGIVVTKLDGTAKGGAVLAIRDQLGLPIKAVGVGETADDLELFDPTAFARALVGFEPDIHGSA</sequence>
<comment type="caution">
    <text evidence="13">The sequence shown here is derived from an EMBL/GenBank/DDBJ whole genome shotgun (WGS) entry which is preliminary data.</text>
</comment>
<protein>
    <recommendedName>
        <fullName evidence="9">Signal recognition particle receptor FtsY</fullName>
        <shortName evidence="9">SRP receptor</shortName>
        <ecNumber evidence="9">3.6.5.4</ecNumber>
    </recommendedName>
</protein>
<feature type="binding site" evidence="9">
    <location>
        <begin position="244"/>
        <end position="247"/>
    </location>
    <ligand>
        <name>GTP</name>
        <dbReference type="ChEBI" id="CHEBI:37565"/>
    </ligand>
</feature>
<dbReference type="InterPro" id="IPR004390">
    <property type="entry name" value="SR_rcpt_FtsY"/>
</dbReference>
<dbReference type="SMART" id="SM00382">
    <property type="entry name" value="AAA"/>
    <property type="match status" value="1"/>
</dbReference>
<dbReference type="SUPFAM" id="SSF47364">
    <property type="entry name" value="Domain of the SRP/SRP receptor G-proteins"/>
    <property type="match status" value="1"/>
</dbReference>
<dbReference type="InterPro" id="IPR003593">
    <property type="entry name" value="AAA+_ATPase"/>
</dbReference>
<comment type="subcellular location">
    <subcellularLocation>
        <location evidence="9">Cell membrane</location>
        <topology evidence="9">Peripheral membrane protein</topology>
        <orientation evidence="9">Cytoplasmic side</orientation>
    </subcellularLocation>
    <subcellularLocation>
        <location evidence="9">Cytoplasm</location>
    </subcellularLocation>
</comment>
<feature type="domain" description="AAA+ ATPase" evidence="10">
    <location>
        <begin position="90"/>
        <end position="270"/>
    </location>
</feature>
<dbReference type="GO" id="GO:0006614">
    <property type="term" value="P:SRP-dependent cotranslational protein targeting to membrane"/>
    <property type="evidence" value="ECO:0007669"/>
    <property type="project" value="InterPro"/>
</dbReference>
<dbReference type="Gene3D" id="1.20.120.140">
    <property type="entry name" value="Signal recognition particle SRP54, nucleotide-binding domain"/>
    <property type="match status" value="1"/>
</dbReference>
<comment type="catalytic activity">
    <reaction evidence="8 9">
        <text>GTP + H2O = GDP + phosphate + H(+)</text>
        <dbReference type="Rhea" id="RHEA:19669"/>
        <dbReference type="ChEBI" id="CHEBI:15377"/>
        <dbReference type="ChEBI" id="CHEBI:15378"/>
        <dbReference type="ChEBI" id="CHEBI:37565"/>
        <dbReference type="ChEBI" id="CHEBI:43474"/>
        <dbReference type="ChEBI" id="CHEBI:58189"/>
        <dbReference type="EC" id="3.6.5.4"/>
    </reaction>
</comment>
<evidence type="ECO:0000313" key="13">
    <source>
        <dbReference type="EMBL" id="GBD00054.1"/>
    </source>
</evidence>
<dbReference type="InterPro" id="IPR000897">
    <property type="entry name" value="SRP54_GTPase_dom"/>
</dbReference>
<keyword evidence="3 9" id="KW-0547">Nucleotide-binding</keyword>
<dbReference type="SMART" id="SM00962">
    <property type="entry name" value="SRP54"/>
    <property type="match status" value="1"/>
</dbReference>
<keyword evidence="7 9" id="KW-0675">Receptor</keyword>
<dbReference type="GO" id="GO:0005886">
    <property type="term" value="C:plasma membrane"/>
    <property type="evidence" value="ECO:0007669"/>
    <property type="project" value="UniProtKB-SubCell"/>
</dbReference>
<dbReference type="InterPro" id="IPR036225">
    <property type="entry name" value="SRP/SRP_N"/>
</dbReference>
<evidence type="ECO:0000259" key="12">
    <source>
        <dbReference type="SMART" id="SM00963"/>
    </source>
</evidence>
<dbReference type="Gene3D" id="3.40.50.300">
    <property type="entry name" value="P-loop containing nucleotide triphosphate hydrolases"/>
    <property type="match status" value="1"/>
</dbReference>
<dbReference type="FunFam" id="3.40.50.300:FF:000053">
    <property type="entry name" value="Signal recognition particle receptor FtsY"/>
    <property type="match status" value="1"/>
</dbReference>
<dbReference type="InterPro" id="IPR013822">
    <property type="entry name" value="Signal_recog_particl_SRP54_hlx"/>
</dbReference>
<feature type="domain" description="SRP54-type proteins GTP-binding" evidence="11">
    <location>
        <begin position="91"/>
        <end position="292"/>
    </location>
</feature>
<keyword evidence="2 9" id="KW-0963">Cytoplasm</keyword>
<keyword evidence="1 9" id="KW-1003">Cell membrane</keyword>
<name>A0A2H5XFT9_9BACT</name>
<dbReference type="Pfam" id="PF02881">
    <property type="entry name" value="SRP54_N"/>
    <property type="match status" value="1"/>
</dbReference>
<dbReference type="Pfam" id="PF00448">
    <property type="entry name" value="SRP54"/>
    <property type="match status" value="1"/>
</dbReference>
<dbReference type="GO" id="GO:0005047">
    <property type="term" value="F:signal recognition particle binding"/>
    <property type="evidence" value="ECO:0007669"/>
    <property type="project" value="TreeGrafter"/>
</dbReference>
<dbReference type="EMBL" id="BEHT01000049">
    <property type="protein sequence ID" value="GBD00054.1"/>
    <property type="molecule type" value="Genomic_DNA"/>
</dbReference>
<dbReference type="AlphaFoldDB" id="A0A2H5XFT9"/>
<dbReference type="Proteomes" id="UP000236173">
    <property type="component" value="Unassembled WGS sequence"/>
</dbReference>
<evidence type="ECO:0000256" key="2">
    <source>
        <dbReference type="ARBA" id="ARBA00022490"/>
    </source>
</evidence>
<accession>A0A2H5XFT9</accession>
<dbReference type="HAMAP" id="MF_00920">
    <property type="entry name" value="FtsY"/>
    <property type="match status" value="1"/>
</dbReference>
<gene>
    <name evidence="9 13" type="primary">ftsY</name>
    <name evidence="13" type="ORF">HRbin17_02588</name>
</gene>
<dbReference type="GO" id="GO:0005525">
    <property type="term" value="F:GTP binding"/>
    <property type="evidence" value="ECO:0007669"/>
    <property type="project" value="UniProtKB-UniRule"/>
</dbReference>
<dbReference type="SUPFAM" id="SSF52540">
    <property type="entry name" value="P-loop containing nucleoside triphosphate hydrolases"/>
    <property type="match status" value="1"/>
</dbReference>
<dbReference type="CDD" id="cd17874">
    <property type="entry name" value="FtsY"/>
    <property type="match status" value="1"/>
</dbReference>
<dbReference type="EC" id="3.6.5.4" evidence="9"/>
<evidence type="ECO:0000313" key="14">
    <source>
        <dbReference type="Proteomes" id="UP000236173"/>
    </source>
</evidence>
<evidence type="ECO:0000256" key="6">
    <source>
        <dbReference type="ARBA" id="ARBA00023136"/>
    </source>
</evidence>